<dbReference type="RefSeq" id="WP_186910926.1">
    <property type="nucleotide sequence ID" value="NZ_JACOFV010000002.1"/>
</dbReference>
<dbReference type="Gene3D" id="3.30.420.150">
    <property type="entry name" value="Exopolyphosphatase. Domain 2"/>
    <property type="match status" value="1"/>
</dbReference>
<accession>A0A923HAS3</accession>
<comment type="caution">
    <text evidence="1">The sequence shown here is derived from an EMBL/GenBank/DDBJ whole genome shotgun (WGS) entry which is preliminary data.</text>
</comment>
<dbReference type="AlphaFoldDB" id="A0A923HAS3"/>
<protein>
    <submittedName>
        <fullName evidence="1">Uncharacterized protein</fullName>
    </submittedName>
</protein>
<proteinExistence type="predicted"/>
<gene>
    <name evidence="1" type="ORF">H8K32_02600</name>
</gene>
<name>A0A923HAS3_9BURK</name>
<dbReference type="Proteomes" id="UP000634011">
    <property type="component" value="Unassembled WGS sequence"/>
</dbReference>
<keyword evidence="2" id="KW-1185">Reference proteome</keyword>
<evidence type="ECO:0000313" key="2">
    <source>
        <dbReference type="Proteomes" id="UP000634011"/>
    </source>
</evidence>
<sequence length="181" mass="20529">MQDVIHHFHERIALIRQRLQATDALTMLDISSENSIVVSDIGGEQSRVIPMDIGAQRSARDLLRHTPPQRLEFEMAIEVIEDEIIRHHRDISTNSILVTDSLEIKQIAQLAGIAVSETMVMEIDAMERVFSRLAAVIQGKPASSEGIPEDNSFAIRLLILREFMHHLHFEKIIILADDQVH</sequence>
<reference evidence="1" key="1">
    <citation type="submission" date="2020-08" db="EMBL/GenBank/DDBJ databases">
        <title>Novel species isolated from subtropical streams in China.</title>
        <authorList>
            <person name="Lu H."/>
        </authorList>
    </citation>
    <scope>NUCLEOTIDE SEQUENCE</scope>
    <source>
        <strain evidence="1">KACC 12607</strain>
    </source>
</reference>
<evidence type="ECO:0000313" key="1">
    <source>
        <dbReference type="EMBL" id="MBC3860977.1"/>
    </source>
</evidence>
<organism evidence="1 2">
    <name type="scientific">Undibacterium jejuense</name>
    <dbReference type="NCBI Taxonomy" id="1344949"/>
    <lineage>
        <taxon>Bacteria</taxon>
        <taxon>Pseudomonadati</taxon>
        <taxon>Pseudomonadota</taxon>
        <taxon>Betaproteobacteria</taxon>
        <taxon>Burkholderiales</taxon>
        <taxon>Oxalobacteraceae</taxon>
        <taxon>Undibacterium</taxon>
    </lineage>
</organism>
<dbReference type="EMBL" id="JACOFV010000002">
    <property type="protein sequence ID" value="MBC3860977.1"/>
    <property type="molecule type" value="Genomic_DNA"/>
</dbReference>